<name>A0A370HYJ2_9NOCA</name>
<evidence type="ECO:0000313" key="1">
    <source>
        <dbReference type="EMBL" id="RDI63582.1"/>
    </source>
</evidence>
<reference evidence="1 2" key="1">
    <citation type="submission" date="2018-07" db="EMBL/GenBank/DDBJ databases">
        <title>Genomic Encyclopedia of Type Strains, Phase IV (KMG-IV): sequencing the most valuable type-strain genomes for metagenomic binning, comparative biology and taxonomic classification.</title>
        <authorList>
            <person name="Goeker M."/>
        </authorList>
    </citation>
    <scope>NUCLEOTIDE SEQUENCE [LARGE SCALE GENOMIC DNA]</scope>
    <source>
        <strain evidence="1 2">DSM 44290</strain>
    </source>
</reference>
<gene>
    <name evidence="1" type="ORF">DFR76_110279</name>
</gene>
<keyword evidence="2" id="KW-1185">Reference proteome</keyword>
<evidence type="ECO:0000313" key="2">
    <source>
        <dbReference type="Proteomes" id="UP000254869"/>
    </source>
</evidence>
<dbReference type="STRING" id="1210086.GCA_001613105_05857"/>
<protein>
    <recommendedName>
        <fullName evidence="3">Ribbon-helix-helix CopG family protein</fullName>
    </recommendedName>
</protein>
<evidence type="ECO:0008006" key="3">
    <source>
        <dbReference type="Google" id="ProtNLM"/>
    </source>
</evidence>
<dbReference type="RefSeq" id="WP_062512432.1">
    <property type="nucleotide sequence ID" value="NZ_QQBC01000010.1"/>
</dbReference>
<accession>A0A370HYJ2</accession>
<proteinExistence type="predicted"/>
<dbReference type="AlphaFoldDB" id="A0A370HYJ2"/>
<sequence length="90" mass="9951">MARERRTRKVTVTVPEEVAATLDSWRDGGRIESVSAFVAESVQARLDRERSMAAIESVYGGRPPLEMVNHGRRLLGLPPLSENEYRAGAA</sequence>
<organism evidence="1 2">
    <name type="scientific">Nocardia pseudobrasiliensis</name>
    <dbReference type="NCBI Taxonomy" id="45979"/>
    <lineage>
        <taxon>Bacteria</taxon>
        <taxon>Bacillati</taxon>
        <taxon>Actinomycetota</taxon>
        <taxon>Actinomycetes</taxon>
        <taxon>Mycobacteriales</taxon>
        <taxon>Nocardiaceae</taxon>
        <taxon>Nocardia</taxon>
    </lineage>
</organism>
<comment type="caution">
    <text evidence="1">The sequence shown here is derived from an EMBL/GenBank/DDBJ whole genome shotgun (WGS) entry which is preliminary data.</text>
</comment>
<dbReference type="EMBL" id="QQBC01000010">
    <property type="protein sequence ID" value="RDI63582.1"/>
    <property type="molecule type" value="Genomic_DNA"/>
</dbReference>
<dbReference type="Proteomes" id="UP000254869">
    <property type="component" value="Unassembled WGS sequence"/>
</dbReference>